<evidence type="ECO:0000313" key="7">
    <source>
        <dbReference type="Proteomes" id="UP000623307"/>
    </source>
</evidence>
<dbReference type="Gene3D" id="3.40.50.12370">
    <property type="match status" value="1"/>
</dbReference>
<dbReference type="EMBL" id="OGUS01000064">
    <property type="protein sequence ID" value="SPC06442.1"/>
    <property type="molecule type" value="Genomic_DNA"/>
</dbReference>
<gene>
    <name evidence="5" type="ORF">CO2235_150229</name>
    <name evidence="4" type="ORF">CO2235_U590018</name>
    <name evidence="3" type="ORF">JTE92_21325</name>
</gene>
<proteinExistence type="inferred from homology"/>
<dbReference type="CDD" id="cd00293">
    <property type="entry name" value="USP-like"/>
    <property type="match status" value="1"/>
</dbReference>
<sequence length="286" mass="30008">MNFKTILVDLTDGPACAARVESAAQVAAAFAGSVVGLTATGTQLEPFRSAGEEAGQYAALARDKLQRLAARHHEALREWVGRVSPTIPTRHVVVEAEAGWALATHGRFADLILPGPPSVHTDVPVGLSGVAEYVMLQAGRPILLLPGLAGPTLEGRVAIAWNGSRAAARAVADAMPWLARAAAVSVLVVATVNESREPPGHETHESDASHESGQRLVAWLASHGVEADLHVEQGDPDEALPRLVDAVQAGLLVAGGYGHSRLRELVLGGSTRCLLRQSAFPVFMSH</sequence>
<dbReference type="GeneID" id="303492097"/>
<dbReference type="Proteomes" id="UP000256862">
    <property type="component" value="Chromosome CO2235"/>
</dbReference>
<dbReference type="PANTHER" id="PTHR46268:SF15">
    <property type="entry name" value="UNIVERSAL STRESS PROTEIN HP_0031"/>
    <property type="match status" value="1"/>
</dbReference>
<reference evidence="6" key="1">
    <citation type="submission" date="2018-01" db="EMBL/GenBank/DDBJ databases">
        <authorList>
            <person name="Gaut B.S."/>
            <person name="Morton B.R."/>
            <person name="Clegg M.T."/>
            <person name="Duvall M.R."/>
        </authorList>
    </citation>
    <scope>NUCLEOTIDE SEQUENCE [LARGE SCALE GENOMIC DNA]</scope>
</reference>
<evidence type="ECO:0000313" key="5">
    <source>
        <dbReference type="EMBL" id="SPC12574.1"/>
    </source>
</evidence>
<dbReference type="PANTHER" id="PTHR46268">
    <property type="entry name" value="STRESS RESPONSE PROTEIN NHAX"/>
    <property type="match status" value="1"/>
</dbReference>
<feature type="domain" description="UspA" evidence="2">
    <location>
        <begin position="156"/>
        <end position="284"/>
    </location>
</feature>
<name>A0A375FZP4_9BURK</name>
<dbReference type="EMBL" id="OGUS01000115">
    <property type="protein sequence ID" value="SPC12574.1"/>
    <property type="molecule type" value="Genomic_DNA"/>
</dbReference>
<dbReference type="OrthoDB" id="9804721at2"/>
<dbReference type="SUPFAM" id="SSF52402">
    <property type="entry name" value="Adenine nucleotide alpha hydrolases-like"/>
    <property type="match status" value="2"/>
</dbReference>
<organism evidence="5">
    <name type="scientific">Cupriavidus oxalaticus</name>
    <dbReference type="NCBI Taxonomy" id="96344"/>
    <lineage>
        <taxon>Bacteria</taxon>
        <taxon>Pseudomonadati</taxon>
        <taxon>Pseudomonadota</taxon>
        <taxon>Betaproteobacteria</taxon>
        <taxon>Burkholderiales</taxon>
        <taxon>Burkholderiaceae</taxon>
        <taxon>Cupriavidus</taxon>
    </lineage>
</organism>
<evidence type="ECO:0000259" key="2">
    <source>
        <dbReference type="Pfam" id="PF00582"/>
    </source>
</evidence>
<dbReference type="EMBL" id="CP069812">
    <property type="protein sequence ID" value="QRQ95931.1"/>
    <property type="molecule type" value="Genomic_DNA"/>
</dbReference>
<evidence type="ECO:0000256" key="1">
    <source>
        <dbReference type="ARBA" id="ARBA00008791"/>
    </source>
</evidence>
<dbReference type="Proteomes" id="UP000623307">
    <property type="component" value="Chromosome 2"/>
</dbReference>
<keyword evidence="7" id="KW-1185">Reference proteome</keyword>
<accession>A0A375FZP4</accession>
<dbReference type="Pfam" id="PF00582">
    <property type="entry name" value="Usp"/>
    <property type="match status" value="1"/>
</dbReference>
<dbReference type="RefSeq" id="WP_063238762.1">
    <property type="nucleotide sequence ID" value="NZ_CP069810.1"/>
</dbReference>
<evidence type="ECO:0000313" key="3">
    <source>
        <dbReference type="EMBL" id="QRQ95931.1"/>
    </source>
</evidence>
<protein>
    <submittedName>
        <fullName evidence="3 5">Universal stress protein</fullName>
    </submittedName>
</protein>
<reference evidence="3 7" key="3">
    <citation type="submission" date="2021-02" db="EMBL/GenBank/DDBJ databases">
        <title>Complete Genome Sequence of Cupriavidus oxalaticus Strain Ox1, a Soil Oxalate-Degrading Species.</title>
        <authorList>
            <person name="Palmieri F."/>
            <person name="Udriet P."/>
            <person name="Deuasquier M."/>
            <person name="Beaudoing E."/>
            <person name="Johnson S.L."/>
            <person name="Davenport K.W."/>
            <person name="Chain P.S."/>
            <person name="Bindschedler S."/>
            <person name="Junier P."/>
        </authorList>
    </citation>
    <scope>NUCLEOTIDE SEQUENCE [LARGE SCALE GENOMIC DNA]</scope>
    <source>
        <strain evidence="3 7">Ox1</strain>
    </source>
</reference>
<reference evidence="5" key="2">
    <citation type="submission" date="2018-01" db="EMBL/GenBank/DDBJ databases">
        <authorList>
            <person name="Clerissi C."/>
        </authorList>
    </citation>
    <scope>NUCLEOTIDE SEQUENCE</scope>
    <source>
        <strain evidence="5">Cupriavidus oxalaticus LMG 2235</strain>
    </source>
</reference>
<dbReference type="InterPro" id="IPR006016">
    <property type="entry name" value="UspA"/>
</dbReference>
<evidence type="ECO:0000313" key="6">
    <source>
        <dbReference type="Proteomes" id="UP000256862"/>
    </source>
</evidence>
<comment type="similarity">
    <text evidence="1">Belongs to the universal stress protein A family.</text>
</comment>
<dbReference type="AlphaFoldDB" id="A0A375FZP4"/>
<evidence type="ECO:0000313" key="4">
    <source>
        <dbReference type="EMBL" id="SPC06442.1"/>
    </source>
</evidence>